<evidence type="ECO:0000313" key="12">
    <source>
        <dbReference type="Proteomes" id="UP000694403"/>
    </source>
</evidence>
<dbReference type="GO" id="GO:0003712">
    <property type="term" value="F:transcription coregulator activity"/>
    <property type="evidence" value="ECO:0007669"/>
    <property type="project" value="InterPro"/>
</dbReference>
<feature type="compositionally biased region" description="Low complexity" evidence="9">
    <location>
        <begin position="194"/>
        <end position="205"/>
    </location>
</feature>
<evidence type="ECO:0000256" key="2">
    <source>
        <dbReference type="ARBA" id="ARBA00022553"/>
    </source>
</evidence>
<dbReference type="GO" id="GO:0003723">
    <property type="term" value="F:RNA binding"/>
    <property type="evidence" value="ECO:0007669"/>
    <property type="project" value="UniProtKB-UniRule"/>
</dbReference>
<evidence type="ECO:0000256" key="5">
    <source>
        <dbReference type="ARBA" id="ARBA00023159"/>
    </source>
</evidence>
<dbReference type="Ensembl" id="ENSCSRT00000016775.1">
    <property type="protein sequence ID" value="ENSCSRP00000016074.1"/>
    <property type="gene ID" value="ENSCSRG00000012184.1"/>
</dbReference>
<evidence type="ECO:0000256" key="1">
    <source>
        <dbReference type="ARBA" id="ARBA00004123"/>
    </source>
</evidence>
<comment type="subcellular location">
    <subcellularLocation>
        <location evidence="1">Nucleus</location>
    </subcellularLocation>
</comment>
<dbReference type="SMART" id="SM00360">
    <property type="entry name" value="RRM"/>
    <property type="match status" value="1"/>
</dbReference>
<evidence type="ECO:0000256" key="3">
    <source>
        <dbReference type="ARBA" id="ARBA00022884"/>
    </source>
</evidence>
<feature type="compositionally biased region" description="Pro residues" evidence="9">
    <location>
        <begin position="123"/>
        <end position="140"/>
    </location>
</feature>
<evidence type="ECO:0000256" key="6">
    <source>
        <dbReference type="ARBA" id="ARBA00023163"/>
    </source>
</evidence>
<dbReference type="GO" id="GO:0005634">
    <property type="term" value="C:nucleus"/>
    <property type="evidence" value="ECO:0007669"/>
    <property type="project" value="UniProtKB-SubCell"/>
</dbReference>
<dbReference type="PANTHER" id="PTHR15528">
    <property type="entry name" value="PEROXISOME PROLIFERATOR ACTIVATED RECEPTOR GAMMA COACTIVATOR 1 PGC-1 -RELATED"/>
    <property type="match status" value="1"/>
</dbReference>
<feature type="region of interest" description="Disordered" evidence="9">
    <location>
        <begin position="419"/>
        <end position="455"/>
    </location>
</feature>
<keyword evidence="5" id="KW-0010">Activator</keyword>
<dbReference type="AlphaFoldDB" id="A0A8C3SQW0"/>
<dbReference type="Pfam" id="PF00076">
    <property type="entry name" value="RRM_1"/>
    <property type="match status" value="1"/>
</dbReference>
<keyword evidence="2" id="KW-0597">Phosphoprotein</keyword>
<dbReference type="PANTHER" id="PTHR15528:SF12">
    <property type="entry name" value="PEROXISOME PROLIFERATOR-ACTIVATED RECEPTOR GAMMA COACTIVATOR 1-BETA"/>
    <property type="match status" value="1"/>
</dbReference>
<dbReference type="Gene3D" id="3.30.70.330">
    <property type="match status" value="1"/>
</dbReference>
<feature type="compositionally biased region" description="Basic and acidic residues" evidence="9">
    <location>
        <begin position="349"/>
        <end position="371"/>
    </location>
</feature>
<feature type="domain" description="RRM" evidence="10">
    <location>
        <begin position="759"/>
        <end position="824"/>
    </location>
</feature>
<feature type="compositionally biased region" description="Polar residues" evidence="9">
    <location>
        <begin position="158"/>
        <end position="167"/>
    </location>
</feature>
<evidence type="ECO:0000256" key="8">
    <source>
        <dbReference type="PROSITE-ProRule" id="PRU00176"/>
    </source>
</evidence>
<dbReference type="Proteomes" id="UP000694403">
    <property type="component" value="Unplaced"/>
</dbReference>
<keyword evidence="4" id="KW-0805">Transcription regulation</keyword>
<feature type="compositionally biased region" description="Acidic residues" evidence="9">
    <location>
        <begin position="687"/>
        <end position="696"/>
    </location>
</feature>
<evidence type="ECO:0000313" key="11">
    <source>
        <dbReference type="Ensembl" id="ENSCSRP00000016074.1"/>
    </source>
</evidence>
<sequence>DTGRTCAAASDTQILEHSFYEVSGEEHLYSDFPEIDLSPLDASDFDSTSCFSELQWCAERSETESSQYSTDDSELLQIIDSENEALLAALTETLDEIQEDDMGLAAFRTMEERDAPNHTCASPAPPPKPVAPTPGGPPLAPEVDELSLAEGPRDRKLSSLQTQSRSCTELHKHLTSTARCPQTKATWLPDEHQGSSSRSPLSHSAHSGDDSDSSEDSLSSSEVRVTPRSSKDGTSDQLASEKAMHTVVKLIRYMHTYCLPPRKLPLRDPADVKHQHCNSPYKRPRATWPEFSILKELLARDLLCDVSKPYRLAKPVYASLVRPHGSKSPGASAQESEGSPGRYQARAKMTLEKAELRQSPKAESEPRRETSSPDDATGNHVALPAQQTSGKVGRKQESAIYAVRRSKRLNPELGHWLSFLDEPPPEPSLPSEAAESRAKDALASQEPALGPALENFDAEDDPTFGKRNFEQVLTVELCGTAGLTPPTTPPYKPAEEDLYKPDIPHGSAKEEATITASIPGPRTSAVAVDVSASRKLMKKHPERTELYAHLSRAAVRPSSSEQQGVLKRPFSRSFGDHDYCQVLKPEATLQRKVLKSWEPQSHAEGELKRRVPDAHYQGSGQGSKEGKGEALWKECSKQLRDQEIRASLTKHFGFLDSALEDEDTAFCKTPEYDTVFEDSCSESSSPVEEEEEEEEEHREHPLESKLCLRRNPLARSSLHHCSRSRSSSGSSCCRSRSPANRRTFRYSWAAGRRGGGEGRVLYIRNLSSSMSSSELKRRFEVFGEILECRVLTRNNRGDKYGFITYRCSEHAALSLKNGASLRKRNEPSFQLSYGGLGNLWTRYTDLDSNVEESSPAPVKSKYETMDFDSLLQEAQRSLHR</sequence>
<keyword evidence="12" id="KW-1185">Reference proteome</keyword>
<protein>
    <submittedName>
        <fullName evidence="11">PPARG coactivator 1 beta</fullName>
    </submittedName>
</protein>
<feature type="region of interest" description="Disordered" evidence="9">
    <location>
        <begin position="113"/>
        <end position="240"/>
    </location>
</feature>
<dbReference type="InterPro" id="IPR035979">
    <property type="entry name" value="RBD_domain_sf"/>
</dbReference>
<dbReference type="InterPro" id="IPR034605">
    <property type="entry name" value="PGC-1"/>
</dbReference>
<dbReference type="InterPro" id="IPR012677">
    <property type="entry name" value="Nucleotide-bd_a/b_plait_sf"/>
</dbReference>
<dbReference type="InterPro" id="IPR000504">
    <property type="entry name" value="RRM_dom"/>
</dbReference>
<feature type="compositionally biased region" description="Polar residues" evidence="9">
    <location>
        <begin position="175"/>
        <end position="185"/>
    </location>
</feature>
<proteinExistence type="predicted"/>
<dbReference type="SUPFAM" id="SSF54928">
    <property type="entry name" value="RNA-binding domain, RBD"/>
    <property type="match status" value="1"/>
</dbReference>
<organism evidence="11 12">
    <name type="scientific">Chelydra serpentina</name>
    <name type="common">Snapping turtle</name>
    <name type="synonym">Testudo serpentina</name>
    <dbReference type="NCBI Taxonomy" id="8475"/>
    <lineage>
        <taxon>Eukaryota</taxon>
        <taxon>Metazoa</taxon>
        <taxon>Chordata</taxon>
        <taxon>Craniata</taxon>
        <taxon>Vertebrata</taxon>
        <taxon>Euteleostomi</taxon>
        <taxon>Archelosauria</taxon>
        <taxon>Testudinata</taxon>
        <taxon>Testudines</taxon>
        <taxon>Cryptodira</taxon>
        <taxon>Durocryptodira</taxon>
        <taxon>Americhelydia</taxon>
        <taxon>Chelydroidea</taxon>
        <taxon>Chelydridae</taxon>
        <taxon>Chelydra</taxon>
    </lineage>
</organism>
<accession>A0A8C3SQW0</accession>
<evidence type="ECO:0000256" key="9">
    <source>
        <dbReference type="SAM" id="MobiDB-lite"/>
    </source>
</evidence>
<keyword evidence="6" id="KW-0804">Transcription</keyword>
<reference evidence="11" key="1">
    <citation type="submission" date="2025-08" db="UniProtKB">
        <authorList>
            <consortium name="Ensembl"/>
        </authorList>
    </citation>
    <scope>IDENTIFICATION</scope>
</reference>
<evidence type="ECO:0000256" key="7">
    <source>
        <dbReference type="ARBA" id="ARBA00023242"/>
    </source>
</evidence>
<evidence type="ECO:0000256" key="4">
    <source>
        <dbReference type="ARBA" id="ARBA00023015"/>
    </source>
</evidence>
<dbReference type="GO" id="GO:0045944">
    <property type="term" value="P:positive regulation of transcription by RNA polymerase II"/>
    <property type="evidence" value="ECO:0007669"/>
    <property type="project" value="TreeGrafter"/>
</dbReference>
<feature type="region of interest" description="Disordered" evidence="9">
    <location>
        <begin position="677"/>
        <end position="703"/>
    </location>
</feature>
<keyword evidence="3 8" id="KW-0694">RNA-binding</keyword>
<feature type="region of interest" description="Disordered" evidence="9">
    <location>
        <begin position="600"/>
        <end position="629"/>
    </location>
</feature>
<feature type="compositionally biased region" description="Basic and acidic residues" evidence="9">
    <location>
        <begin position="601"/>
        <end position="613"/>
    </location>
</feature>
<feature type="region of interest" description="Disordered" evidence="9">
    <location>
        <begin position="321"/>
        <end position="397"/>
    </location>
</feature>
<reference evidence="11" key="2">
    <citation type="submission" date="2025-09" db="UniProtKB">
        <authorList>
            <consortium name="Ensembl"/>
        </authorList>
    </citation>
    <scope>IDENTIFICATION</scope>
</reference>
<name>A0A8C3SQW0_CHESE</name>
<keyword evidence="7" id="KW-0539">Nucleus</keyword>
<evidence type="ECO:0000259" key="10">
    <source>
        <dbReference type="PROSITE" id="PS50102"/>
    </source>
</evidence>
<dbReference type="PROSITE" id="PS50102">
    <property type="entry name" value="RRM"/>
    <property type="match status" value="1"/>
</dbReference>